<accession>A0A3D8QDS9</accession>
<dbReference type="OrthoDB" id="5416807at2759"/>
<evidence type="ECO:0000313" key="2">
    <source>
        <dbReference type="EMBL" id="RDW59778.1"/>
    </source>
</evidence>
<proteinExistence type="predicted"/>
<feature type="region of interest" description="Disordered" evidence="1">
    <location>
        <begin position="59"/>
        <end position="81"/>
    </location>
</feature>
<gene>
    <name evidence="2" type="ORF">BP6252_12865</name>
</gene>
<name>A0A3D8QDS9_9HELO</name>
<evidence type="ECO:0000313" key="3">
    <source>
        <dbReference type="Proteomes" id="UP000256645"/>
    </source>
</evidence>
<keyword evidence="3" id="KW-1185">Reference proteome</keyword>
<protein>
    <submittedName>
        <fullName evidence="2">Uncharacterized protein</fullName>
    </submittedName>
</protein>
<feature type="region of interest" description="Disordered" evidence="1">
    <location>
        <begin position="1"/>
        <end position="38"/>
    </location>
</feature>
<dbReference type="AlphaFoldDB" id="A0A3D8QDS9"/>
<dbReference type="EMBL" id="PDLM01000016">
    <property type="protein sequence ID" value="RDW59778.1"/>
    <property type="molecule type" value="Genomic_DNA"/>
</dbReference>
<organism evidence="2 3">
    <name type="scientific">Coleophoma cylindrospora</name>
    <dbReference type="NCBI Taxonomy" id="1849047"/>
    <lineage>
        <taxon>Eukaryota</taxon>
        <taxon>Fungi</taxon>
        <taxon>Dikarya</taxon>
        <taxon>Ascomycota</taxon>
        <taxon>Pezizomycotina</taxon>
        <taxon>Leotiomycetes</taxon>
        <taxon>Helotiales</taxon>
        <taxon>Dermateaceae</taxon>
        <taxon>Coleophoma</taxon>
    </lineage>
</organism>
<reference evidence="2 3" key="1">
    <citation type="journal article" date="2018" name="IMA Fungus">
        <title>IMA Genome-F 9: Draft genome sequence of Annulohypoxylon stygium, Aspergillus mulundensis, Berkeleyomyces basicola (syn. Thielaviopsis basicola), Ceratocystis smalleyi, two Cercospora beticola strains, Coleophoma cylindrospora, Fusarium fracticaudum, Phialophora cf. hyalina, and Morchella septimelata.</title>
        <authorList>
            <person name="Wingfield B.D."/>
            <person name="Bills G.F."/>
            <person name="Dong Y."/>
            <person name="Huang W."/>
            <person name="Nel W.J."/>
            <person name="Swalarsk-Parry B.S."/>
            <person name="Vaghefi N."/>
            <person name="Wilken P.M."/>
            <person name="An Z."/>
            <person name="de Beer Z.W."/>
            <person name="De Vos L."/>
            <person name="Chen L."/>
            <person name="Duong T.A."/>
            <person name="Gao Y."/>
            <person name="Hammerbacher A."/>
            <person name="Kikkert J.R."/>
            <person name="Li Y."/>
            <person name="Li H."/>
            <person name="Li K."/>
            <person name="Li Q."/>
            <person name="Liu X."/>
            <person name="Ma X."/>
            <person name="Naidoo K."/>
            <person name="Pethybridge S.J."/>
            <person name="Sun J."/>
            <person name="Steenkamp E.T."/>
            <person name="van der Nest M.A."/>
            <person name="van Wyk S."/>
            <person name="Wingfield M.J."/>
            <person name="Xiong C."/>
            <person name="Yue Q."/>
            <person name="Zhang X."/>
        </authorList>
    </citation>
    <scope>NUCLEOTIDE SEQUENCE [LARGE SCALE GENOMIC DNA]</scope>
    <source>
        <strain evidence="2 3">BP6252</strain>
    </source>
</reference>
<feature type="compositionally biased region" description="Basic and acidic residues" evidence="1">
    <location>
        <begin position="59"/>
        <end position="68"/>
    </location>
</feature>
<dbReference type="Proteomes" id="UP000256645">
    <property type="component" value="Unassembled WGS sequence"/>
</dbReference>
<comment type="caution">
    <text evidence="2">The sequence shown here is derived from an EMBL/GenBank/DDBJ whole genome shotgun (WGS) entry which is preliminary data.</text>
</comment>
<sequence length="104" mass="11146">MSFDGVKNELGIGNDAAKHRGTPSRSSSPESLHESCRAPPPAVVVAKFFDSVNADVYQKPKENKEKTQPWKSLDIAPPRPSADGRLVIAVPKICTYGSNNLGGL</sequence>
<evidence type="ECO:0000256" key="1">
    <source>
        <dbReference type="SAM" id="MobiDB-lite"/>
    </source>
</evidence>